<comment type="caution">
    <text evidence="1">The sequence shown here is derived from an EMBL/GenBank/DDBJ whole genome shotgun (WGS) entry which is preliminary data.</text>
</comment>
<proteinExistence type="predicted"/>
<accession>A0A550C3Y3</accession>
<name>A0A550C3Y3_9AGAR</name>
<dbReference type="Proteomes" id="UP000320762">
    <property type="component" value="Unassembled WGS sequence"/>
</dbReference>
<keyword evidence="2" id="KW-1185">Reference proteome</keyword>
<feature type="non-terminal residue" evidence="1">
    <location>
        <position position="177"/>
    </location>
</feature>
<evidence type="ECO:0000313" key="2">
    <source>
        <dbReference type="Proteomes" id="UP000320762"/>
    </source>
</evidence>
<dbReference type="AlphaFoldDB" id="A0A550C3Y3"/>
<organism evidence="1 2">
    <name type="scientific">Schizophyllum amplum</name>
    <dbReference type="NCBI Taxonomy" id="97359"/>
    <lineage>
        <taxon>Eukaryota</taxon>
        <taxon>Fungi</taxon>
        <taxon>Dikarya</taxon>
        <taxon>Basidiomycota</taxon>
        <taxon>Agaricomycotina</taxon>
        <taxon>Agaricomycetes</taxon>
        <taxon>Agaricomycetidae</taxon>
        <taxon>Agaricales</taxon>
        <taxon>Schizophyllaceae</taxon>
        <taxon>Schizophyllum</taxon>
    </lineage>
</organism>
<dbReference type="EMBL" id="VDMD01000027">
    <property type="protein sequence ID" value="TRM59501.1"/>
    <property type="molecule type" value="Genomic_DNA"/>
</dbReference>
<gene>
    <name evidence="1" type="ORF">BD626DRAFT_507319</name>
</gene>
<evidence type="ECO:0000313" key="1">
    <source>
        <dbReference type="EMBL" id="TRM59501.1"/>
    </source>
</evidence>
<reference evidence="1 2" key="1">
    <citation type="journal article" date="2019" name="New Phytol.">
        <title>Comparative genomics reveals unique wood-decay strategies and fruiting body development in the Schizophyllaceae.</title>
        <authorList>
            <person name="Almasi E."/>
            <person name="Sahu N."/>
            <person name="Krizsan K."/>
            <person name="Balint B."/>
            <person name="Kovacs G.M."/>
            <person name="Kiss B."/>
            <person name="Cseklye J."/>
            <person name="Drula E."/>
            <person name="Henrissat B."/>
            <person name="Nagy I."/>
            <person name="Chovatia M."/>
            <person name="Adam C."/>
            <person name="LaButti K."/>
            <person name="Lipzen A."/>
            <person name="Riley R."/>
            <person name="Grigoriev I.V."/>
            <person name="Nagy L.G."/>
        </authorList>
    </citation>
    <scope>NUCLEOTIDE SEQUENCE [LARGE SCALE GENOMIC DNA]</scope>
    <source>
        <strain evidence="1 2">NL-1724</strain>
    </source>
</reference>
<protein>
    <submittedName>
        <fullName evidence="1">Uncharacterized protein</fullName>
    </submittedName>
</protein>
<sequence>MWLLLSNAGDHRQCACAASMTRSPSKRPWNRACLGLRAHTNATNAGNVFTPDALGSTRPQFTRPQLNASSTQRPVLFDRPPFGSQLPVQAISGREARALLPDSGDRASRLRSNSLVQIRDVQEGAESCRPEGCEVMPARSRDVPKDAGSRRPEGCGVTTFRRVRRLRVGRVAAQRRT</sequence>